<dbReference type="eggNOG" id="KOG1331">
    <property type="taxonomic scope" value="Eukaryota"/>
</dbReference>
<organism evidence="3 4">
    <name type="scientific">Magnaporthiopsis poae (strain ATCC 64411 / 73-15)</name>
    <name type="common">Kentucky bluegrass fungus</name>
    <name type="synonym">Magnaporthe poae</name>
    <dbReference type="NCBI Taxonomy" id="644358"/>
    <lineage>
        <taxon>Eukaryota</taxon>
        <taxon>Fungi</taxon>
        <taxon>Dikarya</taxon>
        <taxon>Ascomycota</taxon>
        <taxon>Pezizomycotina</taxon>
        <taxon>Sordariomycetes</taxon>
        <taxon>Sordariomycetidae</taxon>
        <taxon>Magnaporthales</taxon>
        <taxon>Magnaporthaceae</taxon>
        <taxon>Magnaporthiopsis</taxon>
    </lineage>
</organism>
<dbReference type="InterPro" id="IPR029063">
    <property type="entry name" value="SAM-dependent_MTases_sf"/>
</dbReference>
<feature type="region of interest" description="Disordered" evidence="1">
    <location>
        <begin position="1"/>
        <end position="48"/>
    </location>
</feature>
<proteinExistence type="predicted"/>
<dbReference type="EMBL" id="ADBL01002099">
    <property type="status" value="NOT_ANNOTATED_CDS"/>
    <property type="molecule type" value="Genomic_DNA"/>
</dbReference>
<dbReference type="AlphaFoldDB" id="A0A0C4E7Z0"/>
<dbReference type="Proteomes" id="UP000011715">
    <property type="component" value="Unassembled WGS sequence"/>
</dbReference>
<gene>
    <name evidence="2" type="ORF">MAPG_08673</name>
</gene>
<keyword evidence="2" id="KW-0808">Transferase</keyword>
<sequence>MKGDQGRERKKTKKTKENKDSVDEGKNDAAAAAAAPEEQADADAGAPDRTFHRYYHLYRKGELEEDVAAAGGVVLDSGYERDNWWAIAARSPS</sequence>
<dbReference type="EMBL" id="GL876973">
    <property type="protein sequence ID" value="KLU89704.1"/>
    <property type="molecule type" value="Genomic_DNA"/>
</dbReference>
<feature type="compositionally biased region" description="Basic and acidic residues" evidence="1">
    <location>
        <begin position="15"/>
        <end position="27"/>
    </location>
</feature>
<evidence type="ECO:0000313" key="3">
    <source>
        <dbReference type="EnsemblFungi" id="MAPG_08673T0"/>
    </source>
</evidence>
<reference evidence="3" key="4">
    <citation type="journal article" date="2015" name="G3 (Bethesda)">
        <title>Genome sequences of three phytopathogenic species of the Magnaporthaceae family of fungi.</title>
        <authorList>
            <person name="Okagaki L.H."/>
            <person name="Nunes C.C."/>
            <person name="Sailsbery J."/>
            <person name="Clay B."/>
            <person name="Brown D."/>
            <person name="John T."/>
            <person name="Oh Y."/>
            <person name="Young N."/>
            <person name="Fitzgerald M."/>
            <person name="Haas B.J."/>
            <person name="Zeng Q."/>
            <person name="Young S."/>
            <person name="Adiconis X."/>
            <person name="Fan L."/>
            <person name="Levin J.Z."/>
            <person name="Mitchell T.K."/>
            <person name="Okubara P.A."/>
            <person name="Farman M.L."/>
            <person name="Kohn L.M."/>
            <person name="Birren B."/>
            <person name="Ma L.-J."/>
            <person name="Dean R.A."/>
        </authorList>
    </citation>
    <scope>NUCLEOTIDE SEQUENCE</scope>
    <source>
        <strain evidence="3">ATCC 64411 / 73-15</strain>
    </source>
</reference>
<evidence type="ECO:0000313" key="4">
    <source>
        <dbReference type="Proteomes" id="UP000011715"/>
    </source>
</evidence>
<dbReference type="STRING" id="644358.A0A0C4E7Z0"/>
<dbReference type="OrthoDB" id="271595at2759"/>
<dbReference type="GO" id="GO:0008168">
    <property type="term" value="F:methyltransferase activity"/>
    <property type="evidence" value="ECO:0007669"/>
    <property type="project" value="UniProtKB-KW"/>
</dbReference>
<evidence type="ECO:0000256" key="1">
    <source>
        <dbReference type="SAM" id="MobiDB-lite"/>
    </source>
</evidence>
<evidence type="ECO:0000313" key="2">
    <source>
        <dbReference type="EMBL" id="KLU89704.1"/>
    </source>
</evidence>
<reference evidence="2" key="1">
    <citation type="submission" date="2010-05" db="EMBL/GenBank/DDBJ databases">
        <title>The Genome Sequence of Magnaporthe poae strain ATCC 64411.</title>
        <authorList>
            <consortium name="The Broad Institute Genome Sequencing Platform"/>
            <consortium name="Broad Institute Genome Sequencing Center for Infectious Disease"/>
            <person name="Ma L.-J."/>
            <person name="Dead R."/>
            <person name="Young S."/>
            <person name="Zeng Q."/>
            <person name="Koehrsen M."/>
            <person name="Alvarado L."/>
            <person name="Berlin A."/>
            <person name="Chapman S.B."/>
            <person name="Chen Z."/>
            <person name="Freedman E."/>
            <person name="Gellesch M."/>
            <person name="Goldberg J."/>
            <person name="Griggs A."/>
            <person name="Gujja S."/>
            <person name="Heilman E.R."/>
            <person name="Heiman D."/>
            <person name="Hepburn T."/>
            <person name="Howarth C."/>
            <person name="Jen D."/>
            <person name="Larson L."/>
            <person name="Mehta T."/>
            <person name="Neiman D."/>
            <person name="Pearson M."/>
            <person name="Roberts A."/>
            <person name="Saif S."/>
            <person name="Shea T."/>
            <person name="Shenoy N."/>
            <person name="Sisk P."/>
            <person name="Stolte C."/>
            <person name="Sykes S."/>
            <person name="Walk T."/>
            <person name="White J."/>
            <person name="Yandava C."/>
            <person name="Haas B."/>
            <person name="Nusbaum C."/>
            <person name="Birren B."/>
        </authorList>
    </citation>
    <scope>NUCLEOTIDE SEQUENCE</scope>
    <source>
        <strain evidence="2">ATCC 64411</strain>
    </source>
</reference>
<dbReference type="Gene3D" id="3.40.50.150">
    <property type="entry name" value="Vaccinia Virus protein VP39"/>
    <property type="match status" value="1"/>
</dbReference>
<protein>
    <submittedName>
        <fullName evidence="2">tRNA (Uracil-5-)-methyltransferase TRM9</fullName>
    </submittedName>
</protein>
<keyword evidence="4" id="KW-1185">Reference proteome</keyword>
<name>A0A0C4E7Z0_MAGP6</name>
<dbReference type="EnsemblFungi" id="MAPG_08673T0">
    <property type="protein sequence ID" value="MAPG_08673T0"/>
    <property type="gene ID" value="MAPG_08673"/>
</dbReference>
<feature type="compositionally biased region" description="Low complexity" evidence="1">
    <location>
        <begin position="28"/>
        <end position="48"/>
    </location>
</feature>
<reference evidence="2" key="3">
    <citation type="submission" date="2011-03" db="EMBL/GenBank/DDBJ databases">
        <title>Annotation of Magnaporthe poae ATCC 64411.</title>
        <authorList>
            <person name="Ma L.-J."/>
            <person name="Dead R."/>
            <person name="Young S.K."/>
            <person name="Zeng Q."/>
            <person name="Gargeya S."/>
            <person name="Fitzgerald M."/>
            <person name="Haas B."/>
            <person name="Abouelleil A."/>
            <person name="Alvarado L."/>
            <person name="Arachchi H.M."/>
            <person name="Berlin A."/>
            <person name="Brown A."/>
            <person name="Chapman S.B."/>
            <person name="Chen Z."/>
            <person name="Dunbar C."/>
            <person name="Freedman E."/>
            <person name="Gearin G."/>
            <person name="Gellesch M."/>
            <person name="Goldberg J."/>
            <person name="Griggs A."/>
            <person name="Gujja S."/>
            <person name="Heiman D."/>
            <person name="Howarth C."/>
            <person name="Larson L."/>
            <person name="Lui A."/>
            <person name="MacDonald P.J.P."/>
            <person name="Mehta T."/>
            <person name="Montmayeur A."/>
            <person name="Murphy C."/>
            <person name="Neiman D."/>
            <person name="Pearson M."/>
            <person name="Priest M."/>
            <person name="Roberts A."/>
            <person name="Saif S."/>
            <person name="Shea T."/>
            <person name="Shenoy N."/>
            <person name="Sisk P."/>
            <person name="Stolte C."/>
            <person name="Sykes S."/>
            <person name="Yandava C."/>
            <person name="Wortman J."/>
            <person name="Nusbaum C."/>
            <person name="Birren B."/>
        </authorList>
    </citation>
    <scope>NUCLEOTIDE SEQUENCE</scope>
    <source>
        <strain evidence="2">ATCC 64411</strain>
    </source>
</reference>
<reference evidence="3" key="5">
    <citation type="submission" date="2015-06" db="UniProtKB">
        <authorList>
            <consortium name="EnsemblFungi"/>
        </authorList>
    </citation>
    <scope>IDENTIFICATION</scope>
    <source>
        <strain evidence="3">ATCC 64411</strain>
    </source>
</reference>
<dbReference type="VEuPathDB" id="FungiDB:MAPG_08673"/>
<keyword evidence="2" id="KW-0489">Methyltransferase</keyword>
<accession>A0A0C4E7Z0</accession>
<reference evidence="4" key="2">
    <citation type="submission" date="2010-05" db="EMBL/GenBank/DDBJ databases">
        <title>The genome sequence of Magnaporthe poae strain ATCC 64411.</title>
        <authorList>
            <person name="Ma L.-J."/>
            <person name="Dead R."/>
            <person name="Young S."/>
            <person name="Zeng Q."/>
            <person name="Koehrsen M."/>
            <person name="Alvarado L."/>
            <person name="Berlin A."/>
            <person name="Chapman S.B."/>
            <person name="Chen Z."/>
            <person name="Freedman E."/>
            <person name="Gellesch M."/>
            <person name="Goldberg J."/>
            <person name="Griggs A."/>
            <person name="Gujja S."/>
            <person name="Heilman E.R."/>
            <person name="Heiman D."/>
            <person name="Hepburn T."/>
            <person name="Howarth C."/>
            <person name="Jen D."/>
            <person name="Larson L."/>
            <person name="Mehta T."/>
            <person name="Neiman D."/>
            <person name="Pearson M."/>
            <person name="Roberts A."/>
            <person name="Saif S."/>
            <person name="Shea T."/>
            <person name="Shenoy N."/>
            <person name="Sisk P."/>
            <person name="Stolte C."/>
            <person name="Sykes S."/>
            <person name="Walk T."/>
            <person name="White J."/>
            <person name="Yandava C."/>
            <person name="Haas B."/>
            <person name="Nusbaum C."/>
            <person name="Birren B."/>
        </authorList>
    </citation>
    <scope>NUCLEOTIDE SEQUENCE [LARGE SCALE GENOMIC DNA]</scope>
    <source>
        <strain evidence="4">ATCC 64411 / 73-15</strain>
    </source>
</reference>
<dbReference type="GO" id="GO:0032259">
    <property type="term" value="P:methylation"/>
    <property type="evidence" value="ECO:0007669"/>
    <property type="project" value="UniProtKB-KW"/>
</dbReference>